<evidence type="ECO:0000313" key="3">
    <source>
        <dbReference type="EMBL" id="COW22511.1"/>
    </source>
</evidence>
<organism evidence="3 5">
    <name type="scientific">Mycobacterium tuberculosis</name>
    <dbReference type="NCBI Taxonomy" id="1773"/>
    <lineage>
        <taxon>Bacteria</taxon>
        <taxon>Bacillati</taxon>
        <taxon>Actinomycetota</taxon>
        <taxon>Actinomycetes</taxon>
        <taxon>Mycobacteriales</taxon>
        <taxon>Mycobacteriaceae</taxon>
        <taxon>Mycobacterium</taxon>
        <taxon>Mycobacterium tuberculosis complex</taxon>
    </lineage>
</organism>
<evidence type="ECO:0000313" key="1">
    <source>
        <dbReference type="EMBL" id="CKS13295.1"/>
    </source>
</evidence>
<dbReference type="EMBL" id="CNGE01000185">
    <property type="protein sequence ID" value="CKS13295.1"/>
    <property type="molecule type" value="Genomic_DNA"/>
</dbReference>
<dbReference type="Proteomes" id="UP000048600">
    <property type="component" value="Unassembled WGS sequence"/>
</dbReference>
<accession>A0A045IV21</accession>
<evidence type="ECO:0000313" key="2">
    <source>
        <dbReference type="EMBL" id="COV79522.1"/>
    </source>
</evidence>
<evidence type="ECO:0000313" key="5">
    <source>
        <dbReference type="Proteomes" id="UP000048600"/>
    </source>
</evidence>
<evidence type="ECO:0000313" key="6">
    <source>
        <dbReference type="Proteomes" id="UP000048948"/>
    </source>
</evidence>
<dbReference type="EMBL" id="CSAD01000344">
    <property type="protein sequence ID" value="COV79522.1"/>
    <property type="molecule type" value="Genomic_DNA"/>
</dbReference>
<sequence>MPVSDDSSSAFDLICAEIERQLRGGELLMDAAAASELLLTVRYQLDTQPRPLVIVHGPLFQAVKAARAQVYGRLIQLRHARCEVLDERWQLRPTGQRDVRALLIDVLNVLLAAITAAGVERAYACAERRAMAAAVVAKNYRDALGVELQCNSVCRAAAEAIHALAHRTGATEDADCLPPVDVIHADVTRRMHGEVATDVVAAGELVIAARHLLDPMPRGELSYGPLHEGGNAARKSVYRRLVQLWQARRAVTDGDVDLRDARTLLTDLDSILREMRTAATIQQAYTRAERRAMAAAVVAKIRGDAMGLDAQRDAVHRAAADALHALQSVGIHQ</sequence>
<name>A0A045IV21_MYCTX</name>
<dbReference type="Proteomes" id="UP000045842">
    <property type="component" value="Unassembled WGS sequence"/>
</dbReference>
<gene>
    <name evidence="2" type="ORF">ERS007679_02473</name>
    <name evidence="3" type="ORF">ERS007741_01872</name>
    <name evidence="1" type="ORF">ERS027646_01322</name>
</gene>
<protein>
    <submittedName>
        <fullName evidence="3">Uncharacterized protein</fullName>
    </submittedName>
</protein>
<reference evidence="4 5" key="1">
    <citation type="submission" date="2015-03" db="EMBL/GenBank/DDBJ databases">
        <authorList>
            <consortium name="Pathogen Informatics"/>
        </authorList>
    </citation>
    <scope>NUCLEOTIDE SEQUENCE [LARGE SCALE GENOMIC DNA]</scope>
    <source>
        <strain evidence="1 6">Bir 172</strain>
        <strain evidence="2 4">G09801536</strain>
        <strain evidence="3 5">P00601463</strain>
    </source>
</reference>
<proteinExistence type="predicted"/>
<dbReference type="Proteomes" id="UP000048948">
    <property type="component" value="Unassembled WGS sequence"/>
</dbReference>
<dbReference type="EMBL" id="CHKL01000183">
    <property type="protein sequence ID" value="COW22511.1"/>
    <property type="molecule type" value="Genomic_DNA"/>
</dbReference>
<dbReference type="AlphaFoldDB" id="A0A045IV21"/>
<evidence type="ECO:0000313" key="4">
    <source>
        <dbReference type="Proteomes" id="UP000045842"/>
    </source>
</evidence>